<name>A0AC61R846_9FIRM</name>
<gene>
    <name evidence="1" type="ORF">E5336_05455</name>
</gene>
<reference evidence="1" key="1">
    <citation type="submission" date="2019-04" db="EMBL/GenBank/DDBJ databases">
        <title>Microbes associate with the intestines of laboratory mice.</title>
        <authorList>
            <person name="Navarre W."/>
            <person name="Wong E."/>
            <person name="Huang K."/>
            <person name="Tropini C."/>
            <person name="Ng K."/>
            <person name="Yu B."/>
        </authorList>
    </citation>
    <scope>NUCLEOTIDE SEQUENCE</scope>
    <source>
        <strain evidence="1">NM09_H32</strain>
    </source>
</reference>
<protein>
    <submittedName>
        <fullName evidence="1">Uncharacterized protein</fullName>
    </submittedName>
</protein>
<sequence length="820" mass="92571">MIQIPDESILLAPGALHLSLYDMVHRQKGNCLNIQIFSVETYIRTLLPQAGPSEIETLYACQAALRALPETNSFSASRADLDFLKACLRFLKLAALYGIERFPETTRKERDLNEVLTLLGPVPLGVPTRADLEAIDVPYTKIFILPTEWTFEQSYWIDFLLAHGARLLENETKSEPPVYLSCANARKQMEIVADRILERRLPATDVFVALADPGDQEVLAQIFDAHRIPYTLLRQPQTTTVPDRFLAGLRYLRQPDKETYLALIQALYPEESAPVVRYLNHFDGIELDAIPYEDNALISERRYLTWQQEELDAKAWMESHRALQAWTRHDVEALAAEIQATIPEPTEEDLNAFDTIVQNYASIASQIETGDDFSLFIQFLERASFAQTAQSLSGVLVGTRQEISPLRPTTFFLGAHAKVFPALSMYSGIFDESFLAHTTFPPLKERLNKQRQAIFSTLGACAELTIIVPQSDYAGKSLEASAELESWVAKRPTFVNIPDVFATTVPGFDLDPGQAQSLFFKNGRHTTTFSKVSTFEQCPLRYYLRYGLALNRPKTQDDIRVDGSLLSRVLQRARTLRNATFAELTRDQIRSLVAEEFAFAKKIFPSRTAAFDSLIVEYGARIHDLISTLEIFEDRLHLALLNKEYELDQGFGWKDVSVEMKGPIEKYDPMKVSFLVVDPALEEAGIFDDKGGLGVFDLSLKQHAVPQSAFKVNYRTTQPDAIEMSETQKNDEVSLQRFVDGWAVQDLPPAAQDPLLEKVLKKVPTYTEKEEKMQSKVEQALERLAQGDILPVHEKSACVYCPYKIICRNGASTKEKGERA</sequence>
<organism evidence="1 2">
    <name type="scientific">Dubosiella muris</name>
    <dbReference type="NCBI Taxonomy" id="3038133"/>
    <lineage>
        <taxon>Bacteria</taxon>
        <taxon>Bacillati</taxon>
        <taxon>Bacillota</taxon>
        <taxon>Erysipelotrichia</taxon>
        <taxon>Erysipelotrichales</taxon>
        <taxon>Erysipelotrichaceae</taxon>
        <taxon>Dubosiella</taxon>
    </lineage>
</organism>
<proteinExistence type="predicted"/>
<evidence type="ECO:0000313" key="1">
    <source>
        <dbReference type="EMBL" id="TGY66109.1"/>
    </source>
</evidence>
<dbReference type="Proteomes" id="UP000308836">
    <property type="component" value="Unassembled WGS sequence"/>
</dbReference>
<dbReference type="EMBL" id="SRYG01000009">
    <property type="protein sequence ID" value="TGY66109.1"/>
    <property type="molecule type" value="Genomic_DNA"/>
</dbReference>
<evidence type="ECO:0000313" key="2">
    <source>
        <dbReference type="Proteomes" id="UP000308836"/>
    </source>
</evidence>
<keyword evidence="2" id="KW-1185">Reference proteome</keyword>
<comment type="caution">
    <text evidence="1">The sequence shown here is derived from an EMBL/GenBank/DDBJ whole genome shotgun (WGS) entry which is preliminary data.</text>
</comment>
<accession>A0AC61R846</accession>